<proteinExistence type="predicted"/>
<dbReference type="InterPro" id="IPR044665">
    <property type="entry name" value="E_coli_cyclophilin_A-like"/>
</dbReference>
<feature type="domain" description="PPIase cyclophilin-type" evidence="5">
    <location>
        <begin position="57"/>
        <end position="249"/>
    </location>
</feature>
<dbReference type="Proteomes" id="UP001589758">
    <property type="component" value="Unassembled WGS sequence"/>
</dbReference>
<dbReference type="SUPFAM" id="SSF50891">
    <property type="entry name" value="Cyclophilin-like"/>
    <property type="match status" value="1"/>
</dbReference>
<dbReference type="GO" id="GO:0003755">
    <property type="term" value="F:peptidyl-prolyl cis-trans isomerase activity"/>
    <property type="evidence" value="ECO:0007669"/>
    <property type="project" value="UniProtKB-EC"/>
</dbReference>
<dbReference type="PANTHER" id="PTHR43246">
    <property type="entry name" value="PEPTIDYL-PROLYL CIS-TRANS ISOMERASE CYP38, CHLOROPLASTIC"/>
    <property type="match status" value="1"/>
</dbReference>
<keyword evidence="2" id="KW-0697">Rotamase</keyword>
<feature type="chain" id="PRO_5045533620" description="peptidylprolyl isomerase" evidence="4">
    <location>
        <begin position="27"/>
        <end position="310"/>
    </location>
</feature>
<protein>
    <recommendedName>
        <fullName evidence="1">peptidylprolyl isomerase</fullName>
        <ecNumber evidence="1">5.2.1.8</ecNumber>
    </recommendedName>
</protein>
<keyword evidence="3 6" id="KW-0413">Isomerase</keyword>
<evidence type="ECO:0000256" key="3">
    <source>
        <dbReference type="ARBA" id="ARBA00023235"/>
    </source>
</evidence>
<dbReference type="EMBL" id="JBHLXE010000038">
    <property type="protein sequence ID" value="MFC0179245.1"/>
    <property type="molecule type" value="Genomic_DNA"/>
</dbReference>
<evidence type="ECO:0000313" key="7">
    <source>
        <dbReference type="Proteomes" id="UP001589758"/>
    </source>
</evidence>
<keyword evidence="4" id="KW-0732">Signal</keyword>
<dbReference type="Pfam" id="PF00160">
    <property type="entry name" value="Pro_isomerase"/>
    <property type="match status" value="1"/>
</dbReference>
<accession>A0ABV6CAV7</accession>
<name>A0ABV6CAV7_9GAMM</name>
<dbReference type="PROSITE" id="PS50072">
    <property type="entry name" value="CSA_PPIASE_2"/>
    <property type="match status" value="1"/>
</dbReference>
<dbReference type="InterPro" id="IPR029000">
    <property type="entry name" value="Cyclophilin-like_dom_sf"/>
</dbReference>
<reference evidence="6 7" key="1">
    <citation type="submission" date="2024-09" db="EMBL/GenBank/DDBJ databases">
        <authorList>
            <person name="Sun Q."/>
            <person name="Mori K."/>
        </authorList>
    </citation>
    <scope>NUCLEOTIDE SEQUENCE [LARGE SCALE GENOMIC DNA]</scope>
    <source>
        <strain evidence="6 7">CCM 8545</strain>
    </source>
</reference>
<comment type="caution">
    <text evidence="6">The sequence shown here is derived from an EMBL/GenBank/DDBJ whole genome shotgun (WGS) entry which is preliminary data.</text>
</comment>
<gene>
    <name evidence="6" type="ORF">ACFFIT_03880</name>
</gene>
<feature type="signal peptide" evidence="4">
    <location>
        <begin position="1"/>
        <end position="26"/>
    </location>
</feature>
<dbReference type="RefSeq" id="WP_385876342.1">
    <property type="nucleotide sequence ID" value="NZ_JBHLXE010000038.1"/>
</dbReference>
<dbReference type="InterPro" id="IPR002130">
    <property type="entry name" value="Cyclophilin-type_PPIase_dom"/>
</dbReference>
<evidence type="ECO:0000256" key="4">
    <source>
        <dbReference type="SAM" id="SignalP"/>
    </source>
</evidence>
<evidence type="ECO:0000256" key="2">
    <source>
        <dbReference type="ARBA" id="ARBA00023110"/>
    </source>
</evidence>
<dbReference type="EC" id="5.2.1.8" evidence="1"/>
<organism evidence="6 7">
    <name type="scientific">Thorsellia kenyensis</name>
    <dbReference type="NCBI Taxonomy" id="1549888"/>
    <lineage>
        <taxon>Bacteria</taxon>
        <taxon>Pseudomonadati</taxon>
        <taxon>Pseudomonadota</taxon>
        <taxon>Gammaproteobacteria</taxon>
        <taxon>Enterobacterales</taxon>
        <taxon>Thorselliaceae</taxon>
        <taxon>Thorsellia</taxon>
    </lineage>
</organism>
<evidence type="ECO:0000313" key="6">
    <source>
        <dbReference type="EMBL" id="MFC0179245.1"/>
    </source>
</evidence>
<evidence type="ECO:0000256" key="1">
    <source>
        <dbReference type="ARBA" id="ARBA00013194"/>
    </source>
</evidence>
<evidence type="ECO:0000259" key="5">
    <source>
        <dbReference type="PROSITE" id="PS50072"/>
    </source>
</evidence>
<dbReference type="Gene3D" id="2.40.100.10">
    <property type="entry name" value="Cyclophilin-like"/>
    <property type="match status" value="1"/>
</dbReference>
<sequence>MPSKLKKIFFLTFAASHLLTSLALHAVTPSAEEILAKSTPKDWRIPDQDNLLYMKLPQGMVIFELAPEFAPEHVSNIKLLAKEKYWDKLSVYRVHDNFVAQFGDPMAMESREGPNVKPLGSAREKLPAEFERSSIDVEFSKLPDVDGWAPQVGFSKGFAVGKDPKNNTMWLTHCYGMLGAGRFSAKDSSTGAELYMVIGQSPRQIDLNITSVGRVIQGAEFLSGLKRGTGVVGIYKTPEEYTPIEWIRLGTDLKAEQQVNVEILHTNSEIFKEIVEAKRNRVDDFYARPAGHIDLCNISVPVREQQAHLK</sequence>
<keyword evidence="7" id="KW-1185">Reference proteome</keyword>